<dbReference type="Proteomes" id="UP000069241">
    <property type="component" value="Chromosome"/>
</dbReference>
<dbReference type="RefSeq" id="WP_062253590.1">
    <property type="nucleotide sequence ID" value="NZ_CP014229.1"/>
</dbReference>
<organism evidence="2 3">
    <name type="scientific">Desulfovibrio fairfieldensis</name>
    <dbReference type="NCBI Taxonomy" id="44742"/>
    <lineage>
        <taxon>Bacteria</taxon>
        <taxon>Pseudomonadati</taxon>
        <taxon>Thermodesulfobacteriota</taxon>
        <taxon>Desulfovibrionia</taxon>
        <taxon>Desulfovibrionales</taxon>
        <taxon>Desulfovibrionaceae</taxon>
        <taxon>Desulfovibrio</taxon>
    </lineage>
</organism>
<dbReference type="KEGG" id="dfi:AXF13_12160"/>
<keyword evidence="3" id="KW-1185">Reference proteome</keyword>
<proteinExistence type="predicted"/>
<dbReference type="EMBL" id="CP014229">
    <property type="protein sequence ID" value="AMD90814.1"/>
    <property type="molecule type" value="Genomic_DNA"/>
</dbReference>
<evidence type="ECO:0000256" key="1">
    <source>
        <dbReference type="SAM" id="Phobius"/>
    </source>
</evidence>
<gene>
    <name evidence="2" type="ORF">AXF13_12160</name>
</gene>
<protein>
    <recommendedName>
        <fullName evidence="4">MATE family efflux transporter</fullName>
    </recommendedName>
</protein>
<reference evidence="3" key="1">
    <citation type="submission" date="2016-02" db="EMBL/GenBank/DDBJ databases">
        <authorList>
            <person name="Holder M.E."/>
            <person name="Ajami N.J."/>
            <person name="Petrosino J.F."/>
        </authorList>
    </citation>
    <scope>NUCLEOTIDE SEQUENCE [LARGE SCALE GENOMIC DNA]</scope>
    <source>
        <strain evidence="3">CCUG 45958</strain>
    </source>
</reference>
<evidence type="ECO:0000313" key="3">
    <source>
        <dbReference type="Proteomes" id="UP000069241"/>
    </source>
</evidence>
<keyword evidence="1" id="KW-0472">Membrane</keyword>
<evidence type="ECO:0000313" key="2">
    <source>
        <dbReference type="EMBL" id="AMD90814.1"/>
    </source>
</evidence>
<evidence type="ECO:0008006" key="4">
    <source>
        <dbReference type="Google" id="ProtNLM"/>
    </source>
</evidence>
<keyword evidence="1" id="KW-1133">Transmembrane helix</keyword>
<dbReference type="AlphaFoldDB" id="A0A120KND7"/>
<keyword evidence="1" id="KW-0812">Transmembrane</keyword>
<name>A0A120KND7_9BACT</name>
<feature type="transmembrane region" description="Helical" evidence="1">
    <location>
        <begin position="29"/>
        <end position="50"/>
    </location>
</feature>
<accession>A0A120KND7</accession>
<dbReference type="STRING" id="44742.AXF13_12160"/>
<sequence>MWSYALAVWGVRLPLSWWLGHVVLRSSAGVYWAMIASQLVQCAMLLWVLLRVDWKRFALGSSRP</sequence>